<dbReference type="Proteomes" id="UP000039324">
    <property type="component" value="Unassembled WGS sequence"/>
</dbReference>
<dbReference type="Pfam" id="PF09415">
    <property type="entry name" value="CENP-X"/>
    <property type="match status" value="1"/>
</dbReference>
<keyword evidence="3" id="KW-0238">DNA-binding</keyword>
<dbReference type="GO" id="GO:0003677">
    <property type="term" value="F:DNA binding"/>
    <property type="evidence" value="ECO:0007669"/>
    <property type="project" value="UniProtKB-KW"/>
</dbReference>
<comment type="similarity">
    <text evidence="1">Belongs to the CENP-X/MHF2 family.</text>
</comment>
<dbReference type="AlphaFoldDB" id="A0A0G4J3J3"/>
<sequence length="83" mass="9238">MDDDGGPAFDHCLIAALMKSLATKTPSRLTYSKESIALIARYLQIFVEDANTRSFSDALETDSETVEAGNFESIMSLLRLDYR</sequence>
<dbReference type="InterPro" id="IPR018552">
    <property type="entry name" value="CENP-X"/>
</dbReference>
<evidence type="ECO:0000313" key="6">
    <source>
        <dbReference type="Proteomes" id="UP000039324"/>
    </source>
</evidence>
<accession>A0A0G4J3J3</accession>
<keyword evidence="6" id="KW-1185">Reference proteome</keyword>
<dbReference type="GO" id="GO:0006281">
    <property type="term" value="P:DNA repair"/>
    <property type="evidence" value="ECO:0007669"/>
    <property type="project" value="UniProtKB-KW"/>
</dbReference>
<evidence type="ECO:0000313" key="5">
    <source>
        <dbReference type="EMBL" id="CEP02183.1"/>
    </source>
</evidence>
<organism evidence="5 6">
    <name type="scientific">Plasmodiophora brassicae</name>
    <name type="common">Clubroot disease agent</name>
    <dbReference type="NCBI Taxonomy" id="37360"/>
    <lineage>
        <taxon>Eukaryota</taxon>
        <taxon>Sar</taxon>
        <taxon>Rhizaria</taxon>
        <taxon>Endomyxa</taxon>
        <taxon>Phytomyxea</taxon>
        <taxon>Plasmodiophorida</taxon>
        <taxon>Plasmodiophoridae</taxon>
        <taxon>Plasmodiophora</taxon>
    </lineage>
</organism>
<reference evidence="5 6" key="1">
    <citation type="submission" date="2015-02" db="EMBL/GenBank/DDBJ databases">
        <authorList>
            <person name="Chooi Y.-H."/>
        </authorList>
    </citation>
    <scope>NUCLEOTIDE SEQUENCE [LARGE SCALE GENOMIC DNA]</scope>
    <source>
        <strain evidence="5">E3</strain>
    </source>
</reference>
<evidence type="ECO:0000256" key="3">
    <source>
        <dbReference type="ARBA" id="ARBA00023125"/>
    </source>
</evidence>
<gene>
    <name evidence="5" type="ORF">PBRA_002448</name>
</gene>
<keyword evidence="2" id="KW-0227">DNA damage</keyword>
<proteinExistence type="inferred from homology"/>
<name>A0A0G4J3J3_PLABS</name>
<evidence type="ECO:0000256" key="4">
    <source>
        <dbReference type="ARBA" id="ARBA00023204"/>
    </source>
</evidence>
<dbReference type="GO" id="GO:0051382">
    <property type="term" value="P:kinetochore assembly"/>
    <property type="evidence" value="ECO:0007669"/>
    <property type="project" value="InterPro"/>
</dbReference>
<keyword evidence="4" id="KW-0234">DNA repair</keyword>
<evidence type="ECO:0000256" key="2">
    <source>
        <dbReference type="ARBA" id="ARBA00022763"/>
    </source>
</evidence>
<evidence type="ECO:0000256" key="1">
    <source>
        <dbReference type="ARBA" id="ARBA00009359"/>
    </source>
</evidence>
<protein>
    <submittedName>
        <fullName evidence="5">Uncharacterized protein</fullName>
    </submittedName>
</protein>
<dbReference type="EMBL" id="CDSF01000122">
    <property type="protein sequence ID" value="CEP02183.1"/>
    <property type="molecule type" value="Genomic_DNA"/>
</dbReference>